<protein>
    <submittedName>
        <fullName evidence="2">Uncharacterized protein family (UPF0175)</fullName>
    </submittedName>
</protein>
<dbReference type="Proteomes" id="UP000007807">
    <property type="component" value="Chromosome"/>
</dbReference>
<dbReference type="EMBL" id="CP002565">
    <property type="protein sequence ID" value="AEB67647.1"/>
    <property type="molecule type" value="Genomic_DNA"/>
</dbReference>
<dbReference type="InterPro" id="IPR005368">
    <property type="entry name" value="UPF0175"/>
</dbReference>
<accession>F4BYD5</accession>
<dbReference type="KEGG" id="mcj:MCON_0868"/>
<dbReference type="HOGENOM" id="CLU_174581_0_0_2"/>
<proteinExistence type="inferred from homology"/>
<keyword evidence="4" id="KW-1185">Reference proteome</keyword>
<dbReference type="Pfam" id="PF03683">
    <property type="entry name" value="UPF0175"/>
    <property type="match status" value="1"/>
</dbReference>
<dbReference type="GeneID" id="10460558"/>
<evidence type="ECO:0000256" key="1">
    <source>
        <dbReference type="ARBA" id="ARBA00005651"/>
    </source>
</evidence>
<comment type="similarity">
    <text evidence="1">Belongs to the UPF0175 family.</text>
</comment>
<gene>
    <name evidence="2" type="ordered locus">MCON_0860</name>
    <name evidence="3" type="ordered locus">MCON_0868</name>
</gene>
<evidence type="ECO:0000313" key="2">
    <source>
        <dbReference type="EMBL" id="AEB67640.1"/>
    </source>
</evidence>
<dbReference type="PANTHER" id="PTHR37525">
    <property type="entry name" value="UPF0175 PROTEIN SSL1255"/>
    <property type="match status" value="1"/>
</dbReference>
<dbReference type="AlphaFoldDB" id="F4BYD5"/>
<name>F4BYD5_METSG</name>
<dbReference type="STRING" id="990316.MCON_0860"/>
<evidence type="ECO:0000313" key="3">
    <source>
        <dbReference type="EMBL" id="AEB67647.1"/>
    </source>
</evidence>
<dbReference type="KEGG" id="mcj:MCON_0860"/>
<evidence type="ECO:0000313" key="4">
    <source>
        <dbReference type="Proteomes" id="UP000007807"/>
    </source>
</evidence>
<reference evidence="2 4" key="1">
    <citation type="journal article" date="2011" name="J. Bacteriol.">
        <title>Complete genome sequence of Methanosaeta concilii, a specialist in aceticlastic methanogenesis.</title>
        <authorList>
            <person name="Barber R.D."/>
            <person name="Zhang L."/>
            <person name="Harnack M."/>
            <person name="Olson M.V."/>
            <person name="Kaul R."/>
            <person name="Ingram-Smith C."/>
            <person name="Smith K.S."/>
        </authorList>
    </citation>
    <scope>NUCLEOTIDE SEQUENCE [LARGE SCALE GENOMIC DNA]</scope>
    <source>
        <strain evidence="4">ATCC 5969 / DSM 3671 / JCM 10134 / NBRC 103675 / OCM 69 / GP-6</strain>
        <strain evidence="2">GP6</strain>
    </source>
</reference>
<dbReference type="InParanoid" id="F4BYD5"/>
<dbReference type="RefSeq" id="WP_013718696.1">
    <property type="nucleotide sequence ID" value="NC_015416.1"/>
</dbReference>
<sequence length="102" mass="11515">MTADIDVLKEGIEGLIRAGYYKNREALMDEAFRTMIEVKPFIRLEMAVELYKSEKISMSRAAEIAGISIEGFKSFLESRGIKRIVHAPPRERLEKGVDAILG</sequence>
<organism evidence="2 4">
    <name type="scientific">Methanothrix soehngenii (strain ATCC 5969 / DSM 3671 / JCM 10134 / NBRC 103675 / OCM 69 / GP-6)</name>
    <name type="common">Methanosaeta concilii</name>
    <dbReference type="NCBI Taxonomy" id="990316"/>
    <lineage>
        <taxon>Archaea</taxon>
        <taxon>Methanobacteriati</taxon>
        <taxon>Methanobacteriota</taxon>
        <taxon>Stenosarchaea group</taxon>
        <taxon>Methanomicrobia</taxon>
        <taxon>Methanotrichales</taxon>
        <taxon>Methanotrichaceae</taxon>
        <taxon>Methanothrix</taxon>
    </lineage>
</organism>
<dbReference type="InterPro" id="IPR052264">
    <property type="entry name" value="UPF0175_domain"/>
</dbReference>
<dbReference type="EMBL" id="CP002565">
    <property type="protein sequence ID" value="AEB67640.1"/>
    <property type="molecule type" value="Genomic_DNA"/>
</dbReference>
<dbReference type="PANTHER" id="PTHR37525:SF1">
    <property type="entry name" value="UPF0175 PROTEIN SSL1255"/>
    <property type="match status" value="1"/>
</dbReference>